<dbReference type="GO" id="GO:0000981">
    <property type="term" value="F:DNA-binding transcription factor activity, RNA polymerase II-specific"/>
    <property type="evidence" value="ECO:0007669"/>
    <property type="project" value="TreeGrafter"/>
</dbReference>
<dbReference type="SUPFAM" id="SSF55455">
    <property type="entry name" value="SRF-like"/>
    <property type="match status" value="1"/>
</dbReference>
<feature type="compositionally biased region" description="Pro residues" evidence="6">
    <location>
        <begin position="374"/>
        <end position="383"/>
    </location>
</feature>
<feature type="compositionally biased region" description="Pro residues" evidence="6">
    <location>
        <begin position="270"/>
        <end position="287"/>
    </location>
</feature>
<feature type="domain" description="MADS-box" evidence="7">
    <location>
        <begin position="33"/>
        <end position="83"/>
    </location>
</feature>
<proteinExistence type="predicted"/>
<dbReference type="InterPro" id="IPR002100">
    <property type="entry name" value="TF_MADSbox"/>
</dbReference>
<sequence length="454" mass="48176">MAGRNPTAYRPHLVLLLCPPIPSATYTQPGPLMGRRKISIEPILAERNRSVTFLKRKNGLFKKAYELGVLCSVDVAVIVFEERPGHHQKLYTYCSGDIRELIARHVHYEGEREARNLADFAATNPAANKAKNAADAEDDDDDEEEEPAPPPKIAAKRSKKIDDDDADYSTPMAIPSPPISIRKLPKTTSTSIPTSNDRHSARTGKSNGSSAQPPSKKQRTASPARGPSSRGRSSSEEDGDLTLPLPFPNAGSYTFPPLMHRGSGGGGYGLPPPPPPFLGSMYDPPPMFRSQPQYDPGMYHQLLRAAALQHSQLQPPNPNPFALDWPVHSASGSGGGGGGAGGTHFPGTQVSSSHAPDIGPGSGSGNWLDFLSGMPPPPPPPLPSFSTHGGPAMATSWERGGGGGGAGGGSDIDIPDVDRGSNGRKKSKRGKRAKSRSRSESEDEESQTPDDKDG</sequence>
<dbReference type="GO" id="GO:0005634">
    <property type="term" value="C:nucleus"/>
    <property type="evidence" value="ECO:0007669"/>
    <property type="project" value="UniProtKB-SubCell"/>
</dbReference>
<feature type="compositionally biased region" description="Low complexity" evidence="6">
    <location>
        <begin position="221"/>
        <end position="232"/>
    </location>
</feature>
<dbReference type="PANTHER" id="PTHR11945">
    <property type="entry name" value="MADS BOX PROTEIN"/>
    <property type="match status" value="1"/>
</dbReference>
<dbReference type="Proteomes" id="UP001221142">
    <property type="component" value="Unassembled WGS sequence"/>
</dbReference>
<protein>
    <submittedName>
        <fullName evidence="8">MADS-box transcription factor</fullName>
    </submittedName>
</protein>
<keyword evidence="2" id="KW-0805">Transcription regulation</keyword>
<dbReference type="GO" id="GO:0046983">
    <property type="term" value="F:protein dimerization activity"/>
    <property type="evidence" value="ECO:0007669"/>
    <property type="project" value="InterPro"/>
</dbReference>
<feature type="region of interest" description="Disordered" evidence="6">
    <location>
        <begin position="120"/>
        <end position="295"/>
    </location>
</feature>
<keyword evidence="5" id="KW-0539">Nucleus</keyword>
<feature type="compositionally biased region" description="Gly residues" evidence="6">
    <location>
        <begin position="332"/>
        <end position="344"/>
    </location>
</feature>
<evidence type="ECO:0000256" key="5">
    <source>
        <dbReference type="ARBA" id="ARBA00023242"/>
    </source>
</evidence>
<feature type="compositionally biased region" description="Basic residues" evidence="6">
    <location>
        <begin position="422"/>
        <end position="436"/>
    </location>
</feature>
<comment type="caution">
    <text evidence="8">The sequence shown here is derived from an EMBL/GenBank/DDBJ whole genome shotgun (WGS) entry which is preliminary data.</text>
</comment>
<dbReference type="AlphaFoldDB" id="A0AAD7C217"/>
<gene>
    <name evidence="8" type="ORF">FB45DRAFT_907784</name>
</gene>
<evidence type="ECO:0000256" key="6">
    <source>
        <dbReference type="SAM" id="MobiDB-lite"/>
    </source>
</evidence>
<dbReference type="GO" id="GO:0045944">
    <property type="term" value="P:positive regulation of transcription by RNA polymerase II"/>
    <property type="evidence" value="ECO:0007669"/>
    <property type="project" value="TreeGrafter"/>
</dbReference>
<comment type="subcellular location">
    <subcellularLocation>
        <location evidence="1">Nucleus</location>
    </subcellularLocation>
</comment>
<dbReference type="Pfam" id="PF00319">
    <property type="entry name" value="SRF-TF"/>
    <property type="match status" value="1"/>
</dbReference>
<feature type="compositionally biased region" description="Acidic residues" evidence="6">
    <location>
        <begin position="135"/>
        <end position="147"/>
    </location>
</feature>
<name>A0AAD7C217_9AGAR</name>
<evidence type="ECO:0000256" key="3">
    <source>
        <dbReference type="ARBA" id="ARBA00023125"/>
    </source>
</evidence>
<feature type="compositionally biased region" description="Polar residues" evidence="6">
    <location>
        <begin position="203"/>
        <end position="215"/>
    </location>
</feature>
<dbReference type="GO" id="GO:0000978">
    <property type="term" value="F:RNA polymerase II cis-regulatory region sequence-specific DNA binding"/>
    <property type="evidence" value="ECO:0007669"/>
    <property type="project" value="TreeGrafter"/>
</dbReference>
<feature type="region of interest" description="Disordered" evidence="6">
    <location>
        <begin position="312"/>
        <end position="454"/>
    </location>
</feature>
<organism evidence="8 9">
    <name type="scientific">Roridomyces roridus</name>
    <dbReference type="NCBI Taxonomy" id="1738132"/>
    <lineage>
        <taxon>Eukaryota</taxon>
        <taxon>Fungi</taxon>
        <taxon>Dikarya</taxon>
        <taxon>Basidiomycota</taxon>
        <taxon>Agaricomycotina</taxon>
        <taxon>Agaricomycetes</taxon>
        <taxon>Agaricomycetidae</taxon>
        <taxon>Agaricales</taxon>
        <taxon>Marasmiineae</taxon>
        <taxon>Mycenaceae</taxon>
        <taxon>Roridomyces</taxon>
    </lineage>
</organism>
<evidence type="ECO:0000313" key="8">
    <source>
        <dbReference type="EMBL" id="KAJ7636937.1"/>
    </source>
</evidence>
<evidence type="ECO:0000256" key="2">
    <source>
        <dbReference type="ARBA" id="ARBA00023015"/>
    </source>
</evidence>
<reference evidence="8" key="1">
    <citation type="submission" date="2023-03" db="EMBL/GenBank/DDBJ databases">
        <title>Massive genome expansion in bonnet fungi (Mycena s.s.) driven by repeated elements and novel gene families across ecological guilds.</title>
        <authorList>
            <consortium name="Lawrence Berkeley National Laboratory"/>
            <person name="Harder C.B."/>
            <person name="Miyauchi S."/>
            <person name="Viragh M."/>
            <person name="Kuo A."/>
            <person name="Thoen E."/>
            <person name="Andreopoulos B."/>
            <person name="Lu D."/>
            <person name="Skrede I."/>
            <person name="Drula E."/>
            <person name="Henrissat B."/>
            <person name="Morin E."/>
            <person name="Kohler A."/>
            <person name="Barry K."/>
            <person name="LaButti K."/>
            <person name="Morin E."/>
            <person name="Salamov A."/>
            <person name="Lipzen A."/>
            <person name="Mereny Z."/>
            <person name="Hegedus B."/>
            <person name="Baldrian P."/>
            <person name="Stursova M."/>
            <person name="Weitz H."/>
            <person name="Taylor A."/>
            <person name="Grigoriev I.V."/>
            <person name="Nagy L.G."/>
            <person name="Martin F."/>
            <person name="Kauserud H."/>
        </authorList>
    </citation>
    <scope>NUCLEOTIDE SEQUENCE</scope>
    <source>
        <strain evidence="8">9284</strain>
    </source>
</reference>
<keyword evidence="9" id="KW-1185">Reference proteome</keyword>
<dbReference type="InterPro" id="IPR036879">
    <property type="entry name" value="TF_MADSbox_sf"/>
</dbReference>
<accession>A0AAD7C217</accession>
<keyword evidence="4" id="KW-0804">Transcription</keyword>
<dbReference type="EMBL" id="JARKIF010000006">
    <property type="protein sequence ID" value="KAJ7636937.1"/>
    <property type="molecule type" value="Genomic_DNA"/>
</dbReference>
<feature type="compositionally biased region" description="Gly residues" evidence="6">
    <location>
        <begin position="399"/>
        <end position="410"/>
    </location>
</feature>
<evidence type="ECO:0000259" key="7">
    <source>
        <dbReference type="PROSITE" id="PS50066"/>
    </source>
</evidence>
<evidence type="ECO:0000313" key="9">
    <source>
        <dbReference type="Proteomes" id="UP001221142"/>
    </source>
</evidence>
<dbReference type="PROSITE" id="PS50066">
    <property type="entry name" value="MADS_BOX_2"/>
    <property type="match status" value="1"/>
</dbReference>
<dbReference type="SMART" id="SM00432">
    <property type="entry name" value="MADS"/>
    <property type="match status" value="1"/>
</dbReference>
<feature type="compositionally biased region" description="Low complexity" evidence="6">
    <location>
        <begin position="120"/>
        <end position="133"/>
    </location>
</feature>
<dbReference type="PRINTS" id="PR00404">
    <property type="entry name" value="MADSDOMAIN"/>
</dbReference>
<keyword evidence="3" id="KW-0238">DNA-binding</keyword>
<dbReference type="Gene3D" id="3.40.1810.10">
    <property type="entry name" value="Transcription factor, MADS-box"/>
    <property type="match status" value="1"/>
</dbReference>
<dbReference type="PANTHER" id="PTHR11945:SF534">
    <property type="entry name" value="MYOCYTE-SPECIFIC ENHANCER FACTOR 2"/>
    <property type="match status" value="1"/>
</dbReference>
<feature type="compositionally biased region" description="Polar residues" evidence="6">
    <location>
        <begin position="186"/>
        <end position="195"/>
    </location>
</feature>
<evidence type="ECO:0000256" key="1">
    <source>
        <dbReference type="ARBA" id="ARBA00004123"/>
    </source>
</evidence>
<evidence type="ECO:0000256" key="4">
    <source>
        <dbReference type="ARBA" id="ARBA00023163"/>
    </source>
</evidence>